<dbReference type="PRINTS" id="PR00778">
    <property type="entry name" value="HTHARSR"/>
</dbReference>
<protein>
    <submittedName>
        <fullName evidence="5">ArsR family transcriptional regulator</fullName>
    </submittedName>
</protein>
<dbReference type="InterPro" id="IPR036388">
    <property type="entry name" value="WH-like_DNA-bd_sf"/>
</dbReference>
<evidence type="ECO:0000259" key="4">
    <source>
        <dbReference type="PROSITE" id="PS50987"/>
    </source>
</evidence>
<dbReference type="PANTHER" id="PTHR33154:SF18">
    <property type="entry name" value="ARSENICAL RESISTANCE OPERON REPRESSOR"/>
    <property type="match status" value="1"/>
</dbReference>
<dbReference type="SUPFAM" id="SSF46785">
    <property type="entry name" value="Winged helix' DNA-binding domain"/>
    <property type="match status" value="1"/>
</dbReference>
<dbReference type="AlphaFoldDB" id="A0A9X2Q2Y3"/>
<evidence type="ECO:0000256" key="2">
    <source>
        <dbReference type="ARBA" id="ARBA00023125"/>
    </source>
</evidence>
<feature type="domain" description="HTH arsR-type" evidence="4">
    <location>
        <begin position="6"/>
        <end position="101"/>
    </location>
</feature>
<sequence>MDRPLLPPDDIKPVARRFDVLGAPARLRLLSALHARGEQTVGELVGATGIRQSNVSKHLSLMAEEGLLARRRDGVHVYYALDDPTLGALCMLVSRRLREENGQ</sequence>
<dbReference type="InterPro" id="IPR001845">
    <property type="entry name" value="HTH_ArsR_DNA-bd_dom"/>
</dbReference>
<dbReference type="Pfam" id="PF01022">
    <property type="entry name" value="HTH_5"/>
    <property type="match status" value="1"/>
</dbReference>
<dbReference type="RefSeq" id="WP_259079757.1">
    <property type="nucleotide sequence ID" value="NZ_JANUAU010000003.1"/>
</dbReference>
<evidence type="ECO:0000256" key="3">
    <source>
        <dbReference type="ARBA" id="ARBA00023163"/>
    </source>
</evidence>
<dbReference type="GO" id="GO:0003677">
    <property type="term" value="F:DNA binding"/>
    <property type="evidence" value="ECO:0007669"/>
    <property type="project" value="UniProtKB-KW"/>
</dbReference>
<keyword evidence="3" id="KW-0804">Transcription</keyword>
<dbReference type="PANTHER" id="PTHR33154">
    <property type="entry name" value="TRANSCRIPTIONAL REGULATOR, ARSR FAMILY"/>
    <property type="match status" value="1"/>
</dbReference>
<dbReference type="Gene3D" id="1.10.10.10">
    <property type="entry name" value="Winged helix-like DNA-binding domain superfamily/Winged helix DNA-binding domain"/>
    <property type="match status" value="1"/>
</dbReference>
<proteinExistence type="predicted"/>
<dbReference type="CDD" id="cd00090">
    <property type="entry name" value="HTH_ARSR"/>
    <property type="match status" value="1"/>
</dbReference>
<dbReference type="Proteomes" id="UP001155027">
    <property type="component" value="Unassembled WGS sequence"/>
</dbReference>
<dbReference type="EMBL" id="JANUAU010000003">
    <property type="protein sequence ID" value="MCS3677245.1"/>
    <property type="molecule type" value="Genomic_DNA"/>
</dbReference>
<accession>A0A9X2Q2Y3</accession>
<dbReference type="GO" id="GO:0003700">
    <property type="term" value="F:DNA-binding transcription factor activity"/>
    <property type="evidence" value="ECO:0007669"/>
    <property type="project" value="InterPro"/>
</dbReference>
<evidence type="ECO:0000313" key="6">
    <source>
        <dbReference type="Proteomes" id="UP001155027"/>
    </source>
</evidence>
<organism evidence="5 6">
    <name type="scientific">Salinibacter ruber</name>
    <dbReference type="NCBI Taxonomy" id="146919"/>
    <lineage>
        <taxon>Bacteria</taxon>
        <taxon>Pseudomonadati</taxon>
        <taxon>Rhodothermota</taxon>
        <taxon>Rhodothermia</taxon>
        <taxon>Rhodothermales</taxon>
        <taxon>Salinibacteraceae</taxon>
        <taxon>Salinibacter</taxon>
    </lineage>
</organism>
<dbReference type="InterPro" id="IPR051081">
    <property type="entry name" value="HTH_MetalResp_TranReg"/>
</dbReference>
<keyword evidence="2" id="KW-0238">DNA-binding</keyword>
<name>A0A9X2Q2Y3_9BACT</name>
<dbReference type="NCBIfam" id="NF033788">
    <property type="entry name" value="HTH_metalloreg"/>
    <property type="match status" value="1"/>
</dbReference>
<reference evidence="5" key="1">
    <citation type="submission" date="2022-08" db="EMBL/GenBank/DDBJ databases">
        <title>Genomic Encyclopedia of Type Strains, Phase V (KMG-V): Genome sequencing to study the core and pangenomes of soil and plant-associated prokaryotes.</title>
        <authorList>
            <person name="Whitman W."/>
        </authorList>
    </citation>
    <scope>NUCLEOTIDE SEQUENCE</scope>
    <source>
        <strain evidence="5">0</strain>
    </source>
</reference>
<dbReference type="PROSITE" id="PS50987">
    <property type="entry name" value="HTH_ARSR_2"/>
    <property type="match status" value="1"/>
</dbReference>
<gene>
    <name evidence="5" type="ORF">GGP71_001161</name>
</gene>
<dbReference type="InterPro" id="IPR036390">
    <property type="entry name" value="WH_DNA-bd_sf"/>
</dbReference>
<dbReference type="SMART" id="SM00418">
    <property type="entry name" value="HTH_ARSR"/>
    <property type="match status" value="1"/>
</dbReference>
<dbReference type="InterPro" id="IPR011991">
    <property type="entry name" value="ArsR-like_HTH"/>
</dbReference>
<keyword evidence="1" id="KW-0805">Transcription regulation</keyword>
<evidence type="ECO:0000313" key="5">
    <source>
        <dbReference type="EMBL" id="MCS3677245.1"/>
    </source>
</evidence>
<evidence type="ECO:0000256" key="1">
    <source>
        <dbReference type="ARBA" id="ARBA00023015"/>
    </source>
</evidence>
<comment type="caution">
    <text evidence="5">The sequence shown here is derived from an EMBL/GenBank/DDBJ whole genome shotgun (WGS) entry which is preliminary data.</text>
</comment>